<proteinExistence type="predicted"/>
<reference evidence="2" key="2">
    <citation type="submission" date="2021-02" db="EMBL/GenBank/DDBJ databases">
        <authorList>
            <person name="Kimball J.A."/>
            <person name="Haas M.W."/>
            <person name="Macchietto M."/>
            <person name="Kono T."/>
            <person name="Duquette J."/>
            <person name="Shao M."/>
        </authorList>
    </citation>
    <scope>NUCLEOTIDE SEQUENCE</scope>
    <source>
        <tissue evidence="2">Fresh leaf tissue</tissue>
    </source>
</reference>
<evidence type="ECO:0000313" key="2">
    <source>
        <dbReference type="EMBL" id="KAG8084222.1"/>
    </source>
</evidence>
<feature type="region of interest" description="Disordered" evidence="1">
    <location>
        <begin position="1"/>
        <end position="32"/>
    </location>
</feature>
<protein>
    <submittedName>
        <fullName evidence="2">Uncharacterized protein</fullName>
    </submittedName>
</protein>
<accession>A0A8J6BA48</accession>
<gene>
    <name evidence="2" type="ORF">GUJ93_ZPchr0010g7669</name>
</gene>
<reference evidence="2" key="1">
    <citation type="journal article" date="2021" name="bioRxiv">
        <title>Whole Genome Assembly and Annotation of Northern Wild Rice, Zizania palustris L., Supports a Whole Genome Duplication in the Zizania Genus.</title>
        <authorList>
            <person name="Haas M."/>
            <person name="Kono T."/>
            <person name="Macchietto M."/>
            <person name="Millas R."/>
            <person name="McGilp L."/>
            <person name="Shao M."/>
            <person name="Duquette J."/>
            <person name="Hirsch C.N."/>
            <person name="Kimball J."/>
        </authorList>
    </citation>
    <scope>NUCLEOTIDE SEQUENCE</scope>
    <source>
        <tissue evidence="2">Fresh leaf tissue</tissue>
    </source>
</reference>
<dbReference type="AlphaFoldDB" id="A0A8J6BA48"/>
<dbReference type="EMBL" id="JAAALK010000082">
    <property type="protein sequence ID" value="KAG8084222.1"/>
    <property type="molecule type" value="Genomic_DNA"/>
</dbReference>
<keyword evidence="3" id="KW-1185">Reference proteome</keyword>
<evidence type="ECO:0000313" key="3">
    <source>
        <dbReference type="Proteomes" id="UP000729402"/>
    </source>
</evidence>
<name>A0A8J6BA48_ZIZPA</name>
<organism evidence="2 3">
    <name type="scientific">Zizania palustris</name>
    <name type="common">Northern wild rice</name>
    <dbReference type="NCBI Taxonomy" id="103762"/>
    <lineage>
        <taxon>Eukaryota</taxon>
        <taxon>Viridiplantae</taxon>
        <taxon>Streptophyta</taxon>
        <taxon>Embryophyta</taxon>
        <taxon>Tracheophyta</taxon>
        <taxon>Spermatophyta</taxon>
        <taxon>Magnoliopsida</taxon>
        <taxon>Liliopsida</taxon>
        <taxon>Poales</taxon>
        <taxon>Poaceae</taxon>
        <taxon>BOP clade</taxon>
        <taxon>Oryzoideae</taxon>
        <taxon>Oryzeae</taxon>
        <taxon>Zizaniinae</taxon>
        <taxon>Zizania</taxon>
    </lineage>
</organism>
<evidence type="ECO:0000256" key="1">
    <source>
        <dbReference type="SAM" id="MobiDB-lite"/>
    </source>
</evidence>
<feature type="region of interest" description="Disordered" evidence="1">
    <location>
        <begin position="41"/>
        <end position="60"/>
    </location>
</feature>
<sequence length="116" mass="13051">MHKFARSTRKKASPIRPWRGRGKHEPPRLLWGGLQLCGSKSQLSTRKQEPGRQPPTQQPPPHRALLFFLLLISSLPSPLPLRGCAVPFCICAVLSTRLASPRLALPRLRFESEVQL</sequence>
<feature type="compositionally biased region" description="Basic residues" evidence="1">
    <location>
        <begin position="1"/>
        <end position="22"/>
    </location>
</feature>
<comment type="caution">
    <text evidence="2">The sequence shown here is derived from an EMBL/GenBank/DDBJ whole genome shotgun (WGS) entry which is preliminary data.</text>
</comment>
<dbReference type="Proteomes" id="UP000729402">
    <property type="component" value="Unassembled WGS sequence"/>
</dbReference>